<comment type="similarity">
    <text evidence="3 7">Belongs to the peptidase S26 family.</text>
</comment>
<keyword evidence="7" id="KW-1133">Transmembrane helix</keyword>
<dbReference type="InterPro" id="IPR036286">
    <property type="entry name" value="LexA/Signal_pep-like_sf"/>
</dbReference>
<keyword evidence="7" id="KW-0472">Membrane</keyword>
<dbReference type="PRINTS" id="PR00727">
    <property type="entry name" value="LEADERPTASE"/>
</dbReference>
<dbReference type="CDD" id="cd06530">
    <property type="entry name" value="S26_SPase_I"/>
    <property type="match status" value="1"/>
</dbReference>
<accession>A0ABP6LHP6</accession>
<evidence type="ECO:0000256" key="4">
    <source>
        <dbReference type="ARBA" id="ARBA00013208"/>
    </source>
</evidence>
<feature type="transmembrane region" description="Helical" evidence="7">
    <location>
        <begin position="33"/>
        <end position="52"/>
    </location>
</feature>
<dbReference type="EMBL" id="BAAAVS010000026">
    <property type="protein sequence ID" value="GAA3041008.1"/>
    <property type="molecule type" value="Genomic_DNA"/>
</dbReference>
<comment type="subcellular location">
    <subcellularLocation>
        <location evidence="2">Cell membrane</location>
        <topology evidence="2">Single-pass type II membrane protein</topology>
    </subcellularLocation>
    <subcellularLocation>
        <location evidence="7">Membrane</location>
        <topology evidence="7">Single-pass type II membrane protein</topology>
    </subcellularLocation>
</comment>
<dbReference type="NCBIfam" id="TIGR02227">
    <property type="entry name" value="sigpep_I_bact"/>
    <property type="match status" value="1"/>
</dbReference>
<dbReference type="RefSeq" id="WP_290707318.1">
    <property type="nucleotide sequence ID" value="NZ_BAAAVS010000026.1"/>
</dbReference>
<gene>
    <name evidence="10" type="primary">lepB</name>
    <name evidence="10" type="ORF">GCM10010528_21720</name>
</gene>
<dbReference type="Pfam" id="PF10502">
    <property type="entry name" value="Peptidase_S26"/>
    <property type="match status" value="1"/>
</dbReference>
<keyword evidence="7" id="KW-0812">Transmembrane</keyword>
<dbReference type="PANTHER" id="PTHR43390:SF1">
    <property type="entry name" value="CHLOROPLAST PROCESSING PEPTIDASE"/>
    <property type="match status" value="1"/>
</dbReference>
<name>A0ABP6LHP6_9ACTN</name>
<keyword evidence="5 7" id="KW-0645">Protease</keyword>
<feature type="region of interest" description="Disordered" evidence="8">
    <location>
        <begin position="1"/>
        <end position="22"/>
    </location>
</feature>
<sequence>MSDDNDDNDSDVRPWGSKKDDEPQEKRSFWRELAIIIGIVLLISWVGQTFLFRQYVVPSESMESTLIGCAGCSNDRIVIDKLVYRFGDPKPGDVVVFKAPSESWDSGGAPRSSEGLRGKFLDVLSWFGYAPPNEYSLVKRVIATGGQTVECRAAENVGIKVDGKALREPYVNRELQSRVPDAGPCLGPDFGPITVPAGNYWVMGDNRTYSADSRFHTEDEFHGTVPKSDIRGKVRFVIWPISRIGGVGSENPQQ</sequence>
<evidence type="ECO:0000313" key="10">
    <source>
        <dbReference type="EMBL" id="GAA3041008.1"/>
    </source>
</evidence>
<dbReference type="InterPro" id="IPR019533">
    <property type="entry name" value="Peptidase_S26"/>
</dbReference>
<proteinExistence type="inferred from homology"/>
<organism evidence="10 11">
    <name type="scientific">Gordonia defluvii</name>
    <dbReference type="NCBI Taxonomy" id="283718"/>
    <lineage>
        <taxon>Bacteria</taxon>
        <taxon>Bacillati</taxon>
        <taxon>Actinomycetota</taxon>
        <taxon>Actinomycetes</taxon>
        <taxon>Mycobacteriales</taxon>
        <taxon>Gordoniaceae</taxon>
        <taxon>Gordonia</taxon>
    </lineage>
</organism>
<reference evidence="11" key="1">
    <citation type="journal article" date="2019" name="Int. J. Syst. Evol. Microbiol.">
        <title>The Global Catalogue of Microorganisms (GCM) 10K type strain sequencing project: providing services to taxonomists for standard genome sequencing and annotation.</title>
        <authorList>
            <consortium name="The Broad Institute Genomics Platform"/>
            <consortium name="The Broad Institute Genome Sequencing Center for Infectious Disease"/>
            <person name="Wu L."/>
            <person name="Ma J."/>
        </authorList>
    </citation>
    <scope>NUCLEOTIDE SEQUENCE [LARGE SCALE GENOMIC DNA]</scope>
    <source>
        <strain evidence="11">JCM 14234</strain>
    </source>
</reference>
<evidence type="ECO:0000256" key="6">
    <source>
        <dbReference type="ARBA" id="ARBA00022801"/>
    </source>
</evidence>
<comment type="caution">
    <text evidence="10">The sequence shown here is derived from an EMBL/GenBank/DDBJ whole genome shotgun (WGS) entry which is preliminary data.</text>
</comment>
<evidence type="ECO:0000259" key="9">
    <source>
        <dbReference type="Pfam" id="PF10502"/>
    </source>
</evidence>
<dbReference type="InterPro" id="IPR019756">
    <property type="entry name" value="Pept_S26A_signal_pept_1_Ser-AS"/>
</dbReference>
<feature type="domain" description="Peptidase S26" evidence="9">
    <location>
        <begin position="31"/>
        <end position="239"/>
    </location>
</feature>
<evidence type="ECO:0000256" key="2">
    <source>
        <dbReference type="ARBA" id="ARBA00004401"/>
    </source>
</evidence>
<dbReference type="PANTHER" id="PTHR43390">
    <property type="entry name" value="SIGNAL PEPTIDASE I"/>
    <property type="match status" value="1"/>
</dbReference>
<keyword evidence="11" id="KW-1185">Reference proteome</keyword>
<evidence type="ECO:0000256" key="8">
    <source>
        <dbReference type="SAM" id="MobiDB-lite"/>
    </source>
</evidence>
<evidence type="ECO:0000313" key="11">
    <source>
        <dbReference type="Proteomes" id="UP001501035"/>
    </source>
</evidence>
<evidence type="ECO:0000256" key="3">
    <source>
        <dbReference type="ARBA" id="ARBA00009370"/>
    </source>
</evidence>
<dbReference type="InterPro" id="IPR000223">
    <property type="entry name" value="Pept_S26A_signal_pept_1"/>
</dbReference>
<evidence type="ECO:0000256" key="1">
    <source>
        <dbReference type="ARBA" id="ARBA00000677"/>
    </source>
</evidence>
<dbReference type="Gene3D" id="2.10.109.10">
    <property type="entry name" value="Umud Fragment, subunit A"/>
    <property type="match status" value="1"/>
</dbReference>
<comment type="catalytic activity">
    <reaction evidence="1 7">
        <text>Cleavage of hydrophobic, N-terminal signal or leader sequences from secreted and periplasmic proteins.</text>
        <dbReference type="EC" id="3.4.21.89"/>
    </reaction>
</comment>
<keyword evidence="6 7" id="KW-0378">Hydrolase</keyword>
<dbReference type="Proteomes" id="UP001501035">
    <property type="component" value="Unassembled WGS sequence"/>
</dbReference>
<protein>
    <recommendedName>
        <fullName evidence="4 7">Signal peptidase I</fullName>
        <ecNumber evidence="4 7">3.4.21.89</ecNumber>
    </recommendedName>
</protein>
<dbReference type="EC" id="3.4.21.89" evidence="4 7"/>
<dbReference type="PROSITE" id="PS00761">
    <property type="entry name" value="SPASE_I_3"/>
    <property type="match status" value="1"/>
</dbReference>
<dbReference type="SUPFAM" id="SSF51306">
    <property type="entry name" value="LexA/Signal peptidase"/>
    <property type="match status" value="1"/>
</dbReference>
<evidence type="ECO:0000256" key="7">
    <source>
        <dbReference type="RuleBase" id="RU362042"/>
    </source>
</evidence>
<evidence type="ECO:0000256" key="5">
    <source>
        <dbReference type="ARBA" id="ARBA00022670"/>
    </source>
</evidence>
<dbReference type="PROSITE" id="PS00501">
    <property type="entry name" value="SPASE_I_1"/>
    <property type="match status" value="1"/>
</dbReference>
<dbReference type="InterPro" id="IPR019758">
    <property type="entry name" value="Pept_S26A_signal_pept_1_CS"/>
</dbReference>